<dbReference type="FunFam" id="2.170.130.10:FF:000008">
    <property type="entry name" value="SusC/RagA family TonB-linked outer membrane protein"/>
    <property type="match status" value="1"/>
</dbReference>
<dbReference type="InterPro" id="IPR011662">
    <property type="entry name" value="Secretin/TonB_short_N"/>
</dbReference>
<keyword evidence="14" id="KW-1185">Reference proteome</keyword>
<evidence type="ECO:0000256" key="11">
    <source>
        <dbReference type="RuleBase" id="RU003357"/>
    </source>
</evidence>
<dbReference type="InterPro" id="IPR037066">
    <property type="entry name" value="Plug_dom_sf"/>
</dbReference>
<dbReference type="SUPFAM" id="SSF49464">
    <property type="entry name" value="Carboxypeptidase regulatory domain-like"/>
    <property type="match status" value="1"/>
</dbReference>
<evidence type="ECO:0000256" key="5">
    <source>
        <dbReference type="ARBA" id="ARBA00022692"/>
    </source>
</evidence>
<dbReference type="InterPro" id="IPR012910">
    <property type="entry name" value="Plug_dom"/>
</dbReference>
<dbReference type="InterPro" id="IPR036942">
    <property type="entry name" value="Beta-barrel_TonB_sf"/>
</dbReference>
<evidence type="ECO:0000256" key="2">
    <source>
        <dbReference type="ARBA" id="ARBA00022448"/>
    </source>
</evidence>
<dbReference type="GO" id="GO:0006826">
    <property type="term" value="P:iron ion transport"/>
    <property type="evidence" value="ECO:0007669"/>
    <property type="project" value="UniProtKB-KW"/>
</dbReference>
<dbReference type="Proteomes" id="UP000322918">
    <property type="component" value="Unassembled WGS sequence"/>
</dbReference>
<reference evidence="13 14" key="1">
    <citation type="submission" date="2019-09" db="EMBL/GenBank/DDBJ databases">
        <title>Pararcticibacter amylolyticus gen. nov., sp. nov., isolated from a rottenly hemp rope, and reclassification of Pedobacter tournemirensis as Pararcticibacter tournemirensis comb. nov.</title>
        <authorList>
            <person name="Cai Y."/>
        </authorList>
    </citation>
    <scope>NUCLEOTIDE SEQUENCE [LARGE SCALE GENOMIC DNA]</scope>
    <source>
        <strain evidence="13 14">TF5-37.2-LB10</strain>
    </source>
</reference>
<dbReference type="NCBIfam" id="TIGR04056">
    <property type="entry name" value="OMP_RagA_SusC"/>
    <property type="match status" value="1"/>
</dbReference>
<dbReference type="InterPro" id="IPR039426">
    <property type="entry name" value="TonB-dep_rcpt-like"/>
</dbReference>
<dbReference type="PROSITE" id="PS52016">
    <property type="entry name" value="TONB_DEPENDENT_REC_3"/>
    <property type="match status" value="1"/>
</dbReference>
<keyword evidence="4" id="KW-0410">Iron transport</keyword>
<comment type="caution">
    <text evidence="13">The sequence shown here is derived from an EMBL/GenBank/DDBJ whole genome shotgun (WGS) entry which is preliminary data.</text>
</comment>
<dbReference type="InterPro" id="IPR008969">
    <property type="entry name" value="CarboxyPept-like_regulatory"/>
</dbReference>
<evidence type="ECO:0000259" key="12">
    <source>
        <dbReference type="SMART" id="SM00965"/>
    </source>
</evidence>
<organism evidence="13 14">
    <name type="scientific">Arcticibacter tournemirensis</name>
    <dbReference type="NCBI Taxonomy" id="699437"/>
    <lineage>
        <taxon>Bacteria</taxon>
        <taxon>Pseudomonadati</taxon>
        <taxon>Bacteroidota</taxon>
        <taxon>Sphingobacteriia</taxon>
        <taxon>Sphingobacteriales</taxon>
        <taxon>Sphingobacteriaceae</taxon>
        <taxon>Arcticibacter</taxon>
    </lineage>
</organism>
<keyword evidence="5 10" id="KW-0812">Transmembrane</keyword>
<dbReference type="OrthoDB" id="9768177at2"/>
<dbReference type="Gene3D" id="2.40.170.20">
    <property type="entry name" value="TonB-dependent receptor, beta-barrel domain"/>
    <property type="match status" value="1"/>
</dbReference>
<keyword evidence="7 11" id="KW-0798">TonB box</keyword>
<evidence type="ECO:0000256" key="1">
    <source>
        <dbReference type="ARBA" id="ARBA00004571"/>
    </source>
</evidence>
<sequence>MLIIIFTVSVSAAGFSQNKINLEVKKSAISNVIRQIEGQTSYRFLYNENLEGIRNKVSVTLSDATIDAAMEELLRGTNLSYQALENQLIVIKDKKEALADIVITGKVVDVKGEELIGVSVKIKGTAKGVSTDAAGSFKLTASENAVLVFTYVGFETIEVPVQGRKTLKVTLKASTSQLDEVVVIGYGTVKKKDLTGAVASVSSETIAAAPVSSALEAISGRVSGVQITTTEGSPDAEMVVRVRGGGSITGDNSPLYIVDGFPLNSISDIAPADIESIDILKDASSTAIYGSRGANGVVVITTKSSKNGKTNISYNVFTGVRNQAKKLDVLSPFDYVTWQYERSLLDNNNTDDYTKYFGNYQDIDLYRNVVPNDWQDIIFGRTGTTFNQNLNINGGGEKTKYALSHSYVKDKAIMQLSGFERQNLNFKLNHKLFDKLTLDFGVRYANTKTNGGGANEQNEKSSADSRLKNAMIYPPFPVSGLTTSTETNDDFNLYNPLISISDNDQYVDRKTYNLNGAVNYQVIPALRLRSEVGYDGYRNDQDRFYGTTTYYVRNAPGATFQNRPAVIFTNTNRNSFRNTNTLNFDFKKYLNKNHSLTLLLGEEYIRTEEIVLTNTVHGYPSTFDFDQARKLTTLEGEKFINNFYSPKETLFSLFGRLNYDYKGKYLFAATFRADGSSKFSDGNRWGYFPSFSGAWRISDEEFMEDTKSWLSDLKLRASYGEAGNNRIPSGVIVQPFISQNTSWVNGFSSYWSPLKIMANPDLKWETTVTQNLGLDFSLFKTKINGTIEAYLNKTNDLLIEYPVAGTGYDIQYRNLGQTQNKGLEFSLNWSAVRKKNFDLTVNANMAFNRNKVNTLGDVVRYVAGYSGWASSEIGADYIAKPGGPVGRIQGYQVDGRYEVSDFEPYNGSWKLKPGVVDASPIVGNLRPGSMKLKDITPGNDNSKITSDDISIIGNTNPRHTGGFSVTSRIFNFDVGAYFNYSYGNDIYNANKIEYTSTSKYSSRNMISIMESGNRWTNLRDDGTISNDAAELEAMNANTTMWSPFMKSYVLTDWAVEDGSFLRLSTLTVGYTLPFSLSSKLRMKSLRVYASGYNLWLLTNYSGFDPEVSTRRKTPLTPGVDYSAYPKSRSFVFGLNVNF</sequence>
<dbReference type="SUPFAM" id="SSF56935">
    <property type="entry name" value="Porins"/>
    <property type="match status" value="1"/>
</dbReference>
<dbReference type="EMBL" id="VWNE01000024">
    <property type="protein sequence ID" value="KAA8481443.1"/>
    <property type="molecule type" value="Genomic_DNA"/>
</dbReference>
<evidence type="ECO:0000256" key="4">
    <source>
        <dbReference type="ARBA" id="ARBA00022496"/>
    </source>
</evidence>
<dbReference type="AlphaFoldDB" id="A0A5M9H3D4"/>
<evidence type="ECO:0000256" key="6">
    <source>
        <dbReference type="ARBA" id="ARBA00023004"/>
    </source>
</evidence>
<evidence type="ECO:0000256" key="8">
    <source>
        <dbReference type="ARBA" id="ARBA00023136"/>
    </source>
</evidence>
<dbReference type="SMART" id="SM00965">
    <property type="entry name" value="STN"/>
    <property type="match status" value="1"/>
</dbReference>
<protein>
    <submittedName>
        <fullName evidence="13">TonB-dependent receptor</fullName>
    </submittedName>
</protein>
<accession>A0A5M9H3D4</accession>
<evidence type="ECO:0000256" key="3">
    <source>
        <dbReference type="ARBA" id="ARBA00022452"/>
    </source>
</evidence>
<dbReference type="Pfam" id="PF00593">
    <property type="entry name" value="TonB_dep_Rec_b-barrel"/>
    <property type="match status" value="1"/>
</dbReference>
<dbReference type="GO" id="GO:0009279">
    <property type="term" value="C:cell outer membrane"/>
    <property type="evidence" value="ECO:0007669"/>
    <property type="project" value="UniProtKB-SubCell"/>
</dbReference>
<gene>
    <name evidence="13" type="ORF">F1649_15000</name>
</gene>
<evidence type="ECO:0000313" key="14">
    <source>
        <dbReference type="Proteomes" id="UP000322918"/>
    </source>
</evidence>
<feature type="domain" description="Secretin/TonB short N-terminal" evidence="12">
    <location>
        <begin position="42"/>
        <end position="93"/>
    </location>
</feature>
<dbReference type="Gene3D" id="2.170.130.10">
    <property type="entry name" value="TonB-dependent receptor, plug domain"/>
    <property type="match status" value="1"/>
</dbReference>
<comment type="similarity">
    <text evidence="10 11">Belongs to the TonB-dependent receptor family.</text>
</comment>
<dbReference type="InterPro" id="IPR000531">
    <property type="entry name" value="Beta-barrel_TonB"/>
</dbReference>
<keyword evidence="3 10" id="KW-1134">Transmembrane beta strand</keyword>
<keyword evidence="4" id="KW-0406">Ion transport</keyword>
<keyword evidence="9 10" id="KW-0998">Cell outer membrane</keyword>
<dbReference type="InterPro" id="IPR023997">
    <property type="entry name" value="TonB-dep_OMP_SusC/RagA_CS"/>
</dbReference>
<evidence type="ECO:0000256" key="10">
    <source>
        <dbReference type="PROSITE-ProRule" id="PRU01360"/>
    </source>
</evidence>
<name>A0A5M9H3D4_9SPHI</name>
<evidence type="ECO:0000256" key="9">
    <source>
        <dbReference type="ARBA" id="ARBA00023237"/>
    </source>
</evidence>
<dbReference type="NCBIfam" id="TIGR04057">
    <property type="entry name" value="SusC_RagA_signa"/>
    <property type="match status" value="1"/>
</dbReference>
<evidence type="ECO:0000256" key="7">
    <source>
        <dbReference type="ARBA" id="ARBA00023077"/>
    </source>
</evidence>
<evidence type="ECO:0000313" key="13">
    <source>
        <dbReference type="EMBL" id="KAA8481443.1"/>
    </source>
</evidence>
<dbReference type="InterPro" id="IPR023996">
    <property type="entry name" value="TonB-dep_OMP_SusC/RagA"/>
</dbReference>
<keyword evidence="2 10" id="KW-0813">Transport</keyword>
<dbReference type="Pfam" id="PF07660">
    <property type="entry name" value="STN"/>
    <property type="match status" value="1"/>
</dbReference>
<keyword evidence="13" id="KW-0675">Receptor</keyword>
<proteinExistence type="inferred from homology"/>
<comment type="subcellular location">
    <subcellularLocation>
        <location evidence="1 10">Cell outer membrane</location>
        <topology evidence="1 10">Multi-pass membrane protein</topology>
    </subcellularLocation>
</comment>
<dbReference type="Pfam" id="PF13715">
    <property type="entry name" value="CarbopepD_reg_2"/>
    <property type="match status" value="1"/>
</dbReference>
<keyword evidence="6" id="KW-0408">Iron</keyword>
<keyword evidence="8 10" id="KW-0472">Membrane</keyword>
<dbReference type="Pfam" id="PF07715">
    <property type="entry name" value="Plug"/>
    <property type="match status" value="1"/>
</dbReference>